<reference evidence="1" key="1">
    <citation type="submission" date="2014-09" db="EMBL/GenBank/DDBJ databases">
        <authorList>
            <person name="Magalhaes I.L.F."/>
            <person name="Oliveira U."/>
            <person name="Santos F.R."/>
            <person name="Vidigal T.H.D.A."/>
            <person name="Brescovit A.D."/>
            <person name="Santos A.J."/>
        </authorList>
    </citation>
    <scope>NUCLEOTIDE SEQUENCE</scope>
    <source>
        <tissue evidence="1">Shoot tissue taken approximately 20 cm above the soil surface</tissue>
    </source>
</reference>
<reference evidence="1" key="2">
    <citation type="journal article" date="2015" name="Data Brief">
        <title>Shoot transcriptome of the giant reed, Arundo donax.</title>
        <authorList>
            <person name="Barrero R.A."/>
            <person name="Guerrero F.D."/>
            <person name="Moolhuijzen P."/>
            <person name="Goolsby J.A."/>
            <person name="Tidwell J."/>
            <person name="Bellgard S.E."/>
            <person name="Bellgard M.I."/>
        </authorList>
    </citation>
    <scope>NUCLEOTIDE SEQUENCE</scope>
    <source>
        <tissue evidence="1">Shoot tissue taken approximately 20 cm above the soil surface</tissue>
    </source>
</reference>
<evidence type="ECO:0000313" key="1">
    <source>
        <dbReference type="EMBL" id="JAD67579.1"/>
    </source>
</evidence>
<sequence>MLRNYEVIILIEREESLYVTPSYPILLHFPW</sequence>
<name>A0A0A9BU78_ARUDO</name>
<dbReference type="EMBL" id="GBRH01230316">
    <property type="protein sequence ID" value="JAD67579.1"/>
    <property type="molecule type" value="Transcribed_RNA"/>
</dbReference>
<protein>
    <submittedName>
        <fullName evidence="1">Uncharacterized protein</fullName>
    </submittedName>
</protein>
<proteinExistence type="predicted"/>
<accession>A0A0A9BU78</accession>
<dbReference type="AlphaFoldDB" id="A0A0A9BU78"/>
<organism evidence="1">
    <name type="scientific">Arundo donax</name>
    <name type="common">Giant reed</name>
    <name type="synonym">Donax arundinaceus</name>
    <dbReference type="NCBI Taxonomy" id="35708"/>
    <lineage>
        <taxon>Eukaryota</taxon>
        <taxon>Viridiplantae</taxon>
        <taxon>Streptophyta</taxon>
        <taxon>Embryophyta</taxon>
        <taxon>Tracheophyta</taxon>
        <taxon>Spermatophyta</taxon>
        <taxon>Magnoliopsida</taxon>
        <taxon>Liliopsida</taxon>
        <taxon>Poales</taxon>
        <taxon>Poaceae</taxon>
        <taxon>PACMAD clade</taxon>
        <taxon>Arundinoideae</taxon>
        <taxon>Arundineae</taxon>
        <taxon>Arundo</taxon>
    </lineage>
</organism>